<keyword evidence="7 9" id="KW-0573">Peptidoglycan synthesis</keyword>
<dbReference type="EC" id="2.-.-.-" evidence="11"/>
<dbReference type="InterPro" id="IPR038063">
    <property type="entry name" value="Transpep_catalytic_dom"/>
</dbReference>
<evidence type="ECO:0000256" key="9">
    <source>
        <dbReference type="PROSITE-ProRule" id="PRU01373"/>
    </source>
</evidence>
<evidence type="ECO:0000256" key="4">
    <source>
        <dbReference type="ARBA" id="ARBA00022679"/>
    </source>
</evidence>
<keyword evidence="5" id="KW-0378">Hydrolase</keyword>
<keyword evidence="6 9" id="KW-0133">Cell shape</keyword>
<reference evidence="11 12" key="1">
    <citation type="submission" date="2024-02" db="EMBL/GenBank/DDBJ databases">
        <title>New especies of Spiribacter isolated from saline water.</title>
        <authorList>
            <person name="Leon M.J."/>
            <person name="De La Haba R."/>
            <person name="Sanchez-Porro C."/>
            <person name="Ventosa A."/>
        </authorList>
    </citation>
    <scope>NUCLEOTIDE SEQUENCE [LARGE SCALE GENOMIC DNA]</scope>
    <source>
        <strain evidence="12">ag22IC6-390</strain>
    </source>
</reference>
<keyword evidence="12" id="KW-1185">Reference proteome</keyword>
<feature type="active site" description="Proton donor/acceptor" evidence="9">
    <location>
        <position position="119"/>
    </location>
</feature>
<keyword evidence="4 11" id="KW-0808">Transferase</keyword>
<evidence type="ECO:0000259" key="10">
    <source>
        <dbReference type="PROSITE" id="PS52029"/>
    </source>
</evidence>
<dbReference type="Gene3D" id="2.40.440.10">
    <property type="entry name" value="L,D-transpeptidase catalytic domain-like"/>
    <property type="match status" value="1"/>
</dbReference>
<dbReference type="PROSITE" id="PS52029">
    <property type="entry name" value="LD_TPASE"/>
    <property type="match status" value="1"/>
</dbReference>
<proteinExistence type="inferred from homology"/>
<dbReference type="PANTHER" id="PTHR30582">
    <property type="entry name" value="L,D-TRANSPEPTIDASE"/>
    <property type="match status" value="1"/>
</dbReference>
<comment type="caution">
    <text evidence="11">The sequence shown here is derived from an EMBL/GenBank/DDBJ whole genome shotgun (WGS) entry which is preliminary data.</text>
</comment>
<evidence type="ECO:0000256" key="7">
    <source>
        <dbReference type="ARBA" id="ARBA00022984"/>
    </source>
</evidence>
<dbReference type="EMBL" id="JBAKFM010000002">
    <property type="protein sequence ID" value="MEX0469291.1"/>
    <property type="molecule type" value="Genomic_DNA"/>
</dbReference>
<protein>
    <submittedName>
        <fullName evidence="11">L,D-transpeptidase</fullName>
        <ecNumber evidence="11">2.-.-.-</ecNumber>
    </submittedName>
</protein>
<sequence length="172" mass="18556">MQNGIRVSLSMQRLTLAIDGRVVGQWACSTAAAGPGEQNGQGGTPRGAHRIRMVIGRNAPAGAVFVGRRPTGEIYTPSLGAQAPARDWILSRVLWLTGIELGFNRGGAVDTLRRLIYIHGTPDTEPMGVPRSHGCIRMRNEAVIELADQCWPGMAVVIDDDTDKERFPCSGH</sequence>
<feature type="active site" description="Nucleophile" evidence="9">
    <location>
        <position position="135"/>
    </location>
</feature>
<gene>
    <name evidence="11" type="ORF">V6X73_06090</name>
</gene>
<accession>A0ABV3TEV4</accession>
<keyword evidence="8 9" id="KW-0961">Cell wall biogenesis/degradation</keyword>
<evidence type="ECO:0000313" key="12">
    <source>
        <dbReference type="Proteomes" id="UP001556709"/>
    </source>
</evidence>
<evidence type="ECO:0000256" key="3">
    <source>
        <dbReference type="ARBA" id="ARBA00022676"/>
    </source>
</evidence>
<dbReference type="CDD" id="cd16913">
    <property type="entry name" value="YkuD_like"/>
    <property type="match status" value="1"/>
</dbReference>
<comment type="similarity">
    <text evidence="2">Belongs to the YkuD family.</text>
</comment>
<evidence type="ECO:0000313" key="11">
    <source>
        <dbReference type="EMBL" id="MEX0469291.1"/>
    </source>
</evidence>
<dbReference type="Proteomes" id="UP001556709">
    <property type="component" value="Unassembled WGS sequence"/>
</dbReference>
<dbReference type="PANTHER" id="PTHR30582:SF24">
    <property type="entry name" value="L,D-TRANSPEPTIDASE ERFK_SRFK-RELATED"/>
    <property type="match status" value="1"/>
</dbReference>
<name>A0ABV3TEV4_9GAMM</name>
<comment type="pathway">
    <text evidence="1 9">Cell wall biogenesis; peptidoglycan biosynthesis.</text>
</comment>
<dbReference type="InterPro" id="IPR005490">
    <property type="entry name" value="LD_TPept_cat_dom"/>
</dbReference>
<dbReference type="InterPro" id="IPR050979">
    <property type="entry name" value="LD-transpeptidase"/>
</dbReference>
<keyword evidence="3" id="KW-0328">Glycosyltransferase</keyword>
<dbReference type="Pfam" id="PF03734">
    <property type="entry name" value="YkuD"/>
    <property type="match status" value="1"/>
</dbReference>
<evidence type="ECO:0000256" key="8">
    <source>
        <dbReference type="ARBA" id="ARBA00023316"/>
    </source>
</evidence>
<evidence type="ECO:0000256" key="1">
    <source>
        <dbReference type="ARBA" id="ARBA00004752"/>
    </source>
</evidence>
<dbReference type="RefSeq" id="WP_367958459.1">
    <property type="nucleotide sequence ID" value="NZ_JBAKFK010000002.1"/>
</dbReference>
<feature type="domain" description="L,D-TPase catalytic" evidence="10">
    <location>
        <begin position="3"/>
        <end position="159"/>
    </location>
</feature>
<organism evidence="11 12">
    <name type="scientific">Spiribacter pallidus</name>
    <dbReference type="NCBI Taxonomy" id="1987936"/>
    <lineage>
        <taxon>Bacteria</taxon>
        <taxon>Pseudomonadati</taxon>
        <taxon>Pseudomonadota</taxon>
        <taxon>Gammaproteobacteria</taxon>
        <taxon>Chromatiales</taxon>
        <taxon>Ectothiorhodospiraceae</taxon>
        <taxon>Spiribacter</taxon>
    </lineage>
</organism>
<dbReference type="SUPFAM" id="SSF141523">
    <property type="entry name" value="L,D-transpeptidase catalytic domain-like"/>
    <property type="match status" value="1"/>
</dbReference>
<evidence type="ECO:0000256" key="6">
    <source>
        <dbReference type="ARBA" id="ARBA00022960"/>
    </source>
</evidence>
<dbReference type="GO" id="GO:0016740">
    <property type="term" value="F:transferase activity"/>
    <property type="evidence" value="ECO:0007669"/>
    <property type="project" value="UniProtKB-KW"/>
</dbReference>
<evidence type="ECO:0000256" key="2">
    <source>
        <dbReference type="ARBA" id="ARBA00005992"/>
    </source>
</evidence>
<evidence type="ECO:0000256" key="5">
    <source>
        <dbReference type="ARBA" id="ARBA00022801"/>
    </source>
</evidence>